<accession>A0ABZ0W617</accession>
<dbReference type="InterPro" id="IPR001761">
    <property type="entry name" value="Peripla_BP/Lac1_sug-bd_dom"/>
</dbReference>
<dbReference type="EMBL" id="CP139960">
    <property type="protein sequence ID" value="WQD38705.1"/>
    <property type="molecule type" value="Genomic_DNA"/>
</dbReference>
<dbReference type="PROSITE" id="PS50932">
    <property type="entry name" value="HTH_LACI_2"/>
    <property type="match status" value="1"/>
</dbReference>
<evidence type="ECO:0000313" key="5">
    <source>
        <dbReference type="EMBL" id="WQD38705.1"/>
    </source>
</evidence>
<keyword evidence="2 5" id="KW-0238">DNA-binding</keyword>
<reference evidence="5 6" key="1">
    <citation type="submission" date="2023-12" db="EMBL/GenBank/DDBJ databases">
        <title>Genome sequencing and assembly of bacterial species from a model synthetic community.</title>
        <authorList>
            <person name="Hogle S.L."/>
        </authorList>
    </citation>
    <scope>NUCLEOTIDE SEQUENCE [LARGE SCALE GENOMIC DNA]</scope>
    <source>
        <strain evidence="5 6">HAMBI_3031</strain>
    </source>
</reference>
<protein>
    <submittedName>
        <fullName evidence="5">LacI family DNA-binding transcriptional regulator</fullName>
    </submittedName>
</protein>
<proteinExistence type="predicted"/>
<dbReference type="CDD" id="cd06267">
    <property type="entry name" value="PBP1_LacI_sugar_binding-like"/>
    <property type="match status" value="1"/>
</dbReference>
<gene>
    <name evidence="5" type="ORF">U0035_00925</name>
</gene>
<name>A0ABZ0W617_9BACT</name>
<dbReference type="InterPro" id="IPR028082">
    <property type="entry name" value="Peripla_BP_I"/>
</dbReference>
<sequence>MNKAITIYDIADLLGLSPATVSRALKNDPRVNSRTIKKVAEAADAMGYQGNPFARSLRSNKTHIIGVILPRLASHFMSSAISGIEKIANQHGYNIIITQSDELHSKEIINVKTMFQNRVDGLIVSLCFNSPDVNHFKNFFDKDIPVIFFDRVPDSYEYPAITIDNVSASFKATEHLILQGCQYLVHMTANTNFHIYKERYEGFKQAMLKYGKKVTDRNLLFNTLDHQSGLNAAEQIIAMKKRPDGIVAANDNGAVACMIALKSAGIRIPEDIAFVGFNNDPVAEIVEPKLSTVSYSGYDIGLIAAQNLIQQLLYPDTKKTLRIIIRSELIIRRSSIRSI</sequence>
<evidence type="ECO:0000256" key="3">
    <source>
        <dbReference type="ARBA" id="ARBA00023163"/>
    </source>
</evidence>
<dbReference type="CDD" id="cd01392">
    <property type="entry name" value="HTH_LacI"/>
    <property type="match status" value="1"/>
</dbReference>
<evidence type="ECO:0000313" key="6">
    <source>
        <dbReference type="Proteomes" id="UP001325680"/>
    </source>
</evidence>
<dbReference type="RefSeq" id="WP_114791434.1">
    <property type="nucleotide sequence ID" value="NZ_CP139960.1"/>
</dbReference>
<dbReference type="InterPro" id="IPR000843">
    <property type="entry name" value="HTH_LacI"/>
</dbReference>
<dbReference type="PANTHER" id="PTHR30146:SF109">
    <property type="entry name" value="HTH-TYPE TRANSCRIPTIONAL REGULATOR GALS"/>
    <property type="match status" value="1"/>
</dbReference>
<keyword evidence="6" id="KW-1185">Reference proteome</keyword>
<keyword evidence="3" id="KW-0804">Transcription</keyword>
<dbReference type="Proteomes" id="UP001325680">
    <property type="component" value="Chromosome"/>
</dbReference>
<dbReference type="GO" id="GO:0003677">
    <property type="term" value="F:DNA binding"/>
    <property type="evidence" value="ECO:0007669"/>
    <property type="project" value="UniProtKB-KW"/>
</dbReference>
<evidence type="ECO:0000259" key="4">
    <source>
        <dbReference type="PROSITE" id="PS50932"/>
    </source>
</evidence>
<dbReference type="Pfam" id="PF00356">
    <property type="entry name" value="LacI"/>
    <property type="match status" value="1"/>
</dbReference>
<dbReference type="SMART" id="SM00354">
    <property type="entry name" value="HTH_LACI"/>
    <property type="match status" value="1"/>
</dbReference>
<dbReference type="InterPro" id="IPR010982">
    <property type="entry name" value="Lambda_DNA-bd_dom_sf"/>
</dbReference>
<feature type="domain" description="HTH lacI-type" evidence="4">
    <location>
        <begin position="5"/>
        <end position="59"/>
    </location>
</feature>
<evidence type="ECO:0000256" key="1">
    <source>
        <dbReference type="ARBA" id="ARBA00023015"/>
    </source>
</evidence>
<dbReference type="Pfam" id="PF00532">
    <property type="entry name" value="Peripla_BP_1"/>
    <property type="match status" value="1"/>
</dbReference>
<dbReference type="Gene3D" id="1.10.260.40">
    <property type="entry name" value="lambda repressor-like DNA-binding domains"/>
    <property type="match status" value="1"/>
</dbReference>
<organism evidence="5 6">
    <name type="scientific">Niabella yanshanensis</name>
    <dbReference type="NCBI Taxonomy" id="577386"/>
    <lineage>
        <taxon>Bacteria</taxon>
        <taxon>Pseudomonadati</taxon>
        <taxon>Bacteroidota</taxon>
        <taxon>Chitinophagia</taxon>
        <taxon>Chitinophagales</taxon>
        <taxon>Chitinophagaceae</taxon>
        <taxon>Niabella</taxon>
    </lineage>
</organism>
<dbReference type="Gene3D" id="3.40.50.2300">
    <property type="match status" value="2"/>
</dbReference>
<evidence type="ECO:0000256" key="2">
    <source>
        <dbReference type="ARBA" id="ARBA00023125"/>
    </source>
</evidence>
<dbReference type="SUPFAM" id="SSF47413">
    <property type="entry name" value="lambda repressor-like DNA-binding domains"/>
    <property type="match status" value="1"/>
</dbReference>
<keyword evidence="1" id="KW-0805">Transcription regulation</keyword>
<dbReference type="PANTHER" id="PTHR30146">
    <property type="entry name" value="LACI-RELATED TRANSCRIPTIONAL REPRESSOR"/>
    <property type="match status" value="1"/>
</dbReference>
<dbReference type="SUPFAM" id="SSF53822">
    <property type="entry name" value="Periplasmic binding protein-like I"/>
    <property type="match status" value="1"/>
</dbReference>